<dbReference type="Gene3D" id="3.30.1180.20">
    <property type="entry name" value="Dihydroxyacetone kinase, domain 2"/>
    <property type="match status" value="1"/>
</dbReference>
<dbReference type="HOGENOM" id="CLU_017054_6_0_1"/>
<feature type="domain" description="DhaK" evidence="15">
    <location>
        <begin position="11"/>
        <end position="354"/>
    </location>
</feature>
<dbReference type="InterPro" id="IPR050861">
    <property type="entry name" value="Dihydroxyacetone_Kinase"/>
</dbReference>
<dbReference type="Proteomes" id="UP000027195">
    <property type="component" value="Unassembled WGS sequence"/>
</dbReference>
<keyword evidence="5" id="KW-0547">Nucleotide-binding</keyword>
<gene>
    <name evidence="16" type="ORF">BOTBODRAFT_143331</name>
</gene>
<dbReference type="PANTHER" id="PTHR28629">
    <property type="entry name" value="TRIOKINASE/FMN CYCLASE"/>
    <property type="match status" value="1"/>
</dbReference>
<comment type="catalytic activity">
    <reaction evidence="9">
        <text>D-glyceraldehyde + ATP = D-glyceraldehyde 3-phosphate + ADP + H(+)</text>
        <dbReference type="Rhea" id="RHEA:13941"/>
        <dbReference type="ChEBI" id="CHEBI:15378"/>
        <dbReference type="ChEBI" id="CHEBI:17378"/>
        <dbReference type="ChEBI" id="CHEBI:30616"/>
        <dbReference type="ChEBI" id="CHEBI:59776"/>
        <dbReference type="ChEBI" id="CHEBI:456216"/>
        <dbReference type="EC" id="2.7.1.28"/>
    </reaction>
</comment>
<dbReference type="GO" id="GO:0004371">
    <property type="term" value="F:glycerone kinase activity"/>
    <property type="evidence" value="ECO:0007669"/>
    <property type="project" value="UniProtKB-EC"/>
</dbReference>
<dbReference type="GO" id="GO:0050354">
    <property type="term" value="F:triokinase activity"/>
    <property type="evidence" value="ECO:0007669"/>
    <property type="project" value="UniProtKB-EC"/>
</dbReference>
<organism evidence="16 17">
    <name type="scientific">Botryobasidium botryosum (strain FD-172 SS1)</name>
    <dbReference type="NCBI Taxonomy" id="930990"/>
    <lineage>
        <taxon>Eukaryota</taxon>
        <taxon>Fungi</taxon>
        <taxon>Dikarya</taxon>
        <taxon>Basidiomycota</taxon>
        <taxon>Agaricomycotina</taxon>
        <taxon>Agaricomycetes</taxon>
        <taxon>Cantharellales</taxon>
        <taxon>Botryobasidiaceae</taxon>
        <taxon>Botryobasidium</taxon>
    </lineage>
</organism>
<keyword evidence="7" id="KW-0319">Glycerol metabolism</keyword>
<reference evidence="17" key="1">
    <citation type="journal article" date="2014" name="Proc. Natl. Acad. Sci. U.S.A.">
        <title>Extensive sampling of basidiomycete genomes demonstrates inadequacy of the white-rot/brown-rot paradigm for wood decay fungi.</title>
        <authorList>
            <person name="Riley R."/>
            <person name="Salamov A.A."/>
            <person name="Brown D.W."/>
            <person name="Nagy L.G."/>
            <person name="Floudas D."/>
            <person name="Held B.W."/>
            <person name="Levasseur A."/>
            <person name="Lombard V."/>
            <person name="Morin E."/>
            <person name="Otillar R."/>
            <person name="Lindquist E.A."/>
            <person name="Sun H."/>
            <person name="LaButti K.M."/>
            <person name="Schmutz J."/>
            <person name="Jabbour D."/>
            <person name="Luo H."/>
            <person name="Baker S.E."/>
            <person name="Pisabarro A.G."/>
            <person name="Walton J.D."/>
            <person name="Blanchette R.A."/>
            <person name="Henrissat B."/>
            <person name="Martin F."/>
            <person name="Cullen D."/>
            <person name="Hibbett D.S."/>
            <person name="Grigoriev I.V."/>
        </authorList>
    </citation>
    <scope>NUCLEOTIDE SEQUENCE [LARGE SCALE GENOMIC DNA]</scope>
    <source>
        <strain evidence="17">FD-172 SS1</strain>
    </source>
</reference>
<keyword evidence="8" id="KW-0067">ATP-binding</keyword>
<evidence type="ECO:0000313" key="16">
    <source>
        <dbReference type="EMBL" id="KDQ19158.1"/>
    </source>
</evidence>
<keyword evidence="4" id="KW-0808">Transferase</keyword>
<name>A0A067MTT8_BOTB1</name>
<dbReference type="PANTHER" id="PTHR28629:SF14">
    <property type="entry name" value="DIHYDROXYACETONE KINASE 1"/>
    <property type="match status" value="1"/>
</dbReference>
<dbReference type="AlphaFoldDB" id="A0A067MTT8"/>
<dbReference type="EMBL" id="KL198020">
    <property type="protein sequence ID" value="KDQ19158.1"/>
    <property type="molecule type" value="Genomic_DNA"/>
</dbReference>
<evidence type="ECO:0000256" key="13">
    <source>
        <dbReference type="SAM" id="MobiDB-lite"/>
    </source>
</evidence>
<evidence type="ECO:0000256" key="8">
    <source>
        <dbReference type="ARBA" id="ARBA00022840"/>
    </source>
</evidence>
<dbReference type="SUPFAM" id="SSF101473">
    <property type="entry name" value="DhaL-like"/>
    <property type="match status" value="1"/>
</dbReference>
<comment type="similarity">
    <text evidence="3">Belongs to the dihydroxyacetone kinase (DAK) family.</text>
</comment>
<comment type="catalytic activity">
    <reaction evidence="10">
        <text>dihydroxyacetone + ATP = dihydroxyacetone phosphate + ADP + H(+)</text>
        <dbReference type="Rhea" id="RHEA:15773"/>
        <dbReference type="ChEBI" id="CHEBI:15378"/>
        <dbReference type="ChEBI" id="CHEBI:16016"/>
        <dbReference type="ChEBI" id="CHEBI:30616"/>
        <dbReference type="ChEBI" id="CHEBI:57642"/>
        <dbReference type="ChEBI" id="CHEBI:456216"/>
        <dbReference type="EC" id="2.7.1.29"/>
    </reaction>
</comment>
<evidence type="ECO:0000256" key="11">
    <source>
        <dbReference type="PIRSR" id="PIRSR612734-1"/>
    </source>
</evidence>
<evidence type="ECO:0000256" key="9">
    <source>
        <dbReference type="ARBA" id="ARBA00047974"/>
    </source>
</evidence>
<evidence type="ECO:0000256" key="6">
    <source>
        <dbReference type="ARBA" id="ARBA00022777"/>
    </source>
</evidence>
<feature type="binding site" evidence="12">
    <location>
        <begin position="56"/>
        <end position="59"/>
    </location>
    <ligand>
        <name>substrate</name>
    </ligand>
</feature>
<feature type="active site" description="Tele-hemiaminal-histidine intermediate" evidence="11">
    <location>
        <position position="229"/>
    </location>
</feature>
<keyword evidence="6" id="KW-0418">Kinase</keyword>
<dbReference type="GO" id="GO:0019588">
    <property type="term" value="P:anaerobic glycerol catabolic process"/>
    <property type="evidence" value="ECO:0007669"/>
    <property type="project" value="UniProtKB-UniPathway"/>
</dbReference>
<dbReference type="OrthoDB" id="1724672at2759"/>
<dbReference type="NCBIfam" id="TIGR02361">
    <property type="entry name" value="dak_ATP"/>
    <property type="match status" value="1"/>
</dbReference>
<evidence type="ECO:0000256" key="10">
    <source>
        <dbReference type="ARBA" id="ARBA00048898"/>
    </source>
</evidence>
<comment type="function">
    <text evidence="1">Catalyzes both the phosphorylation of dihydroxyacetone and of glyceraldehyde.</text>
</comment>
<keyword evidence="17" id="KW-1185">Reference proteome</keyword>
<evidence type="ECO:0000256" key="1">
    <source>
        <dbReference type="ARBA" id="ARBA00003264"/>
    </source>
</evidence>
<dbReference type="InterPro" id="IPR004007">
    <property type="entry name" value="DhaL_dom"/>
</dbReference>
<evidence type="ECO:0000256" key="5">
    <source>
        <dbReference type="ARBA" id="ARBA00022741"/>
    </source>
</evidence>
<protein>
    <recommendedName>
        <fullName evidence="18">Dihydroxyacetone kinase</fullName>
    </recommendedName>
</protein>
<dbReference type="GO" id="GO:0005829">
    <property type="term" value="C:cytosol"/>
    <property type="evidence" value="ECO:0007669"/>
    <property type="project" value="TreeGrafter"/>
</dbReference>
<dbReference type="GO" id="GO:0005524">
    <property type="term" value="F:ATP binding"/>
    <property type="evidence" value="ECO:0007669"/>
    <property type="project" value="UniProtKB-KW"/>
</dbReference>
<evidence type="ECO:0000259" key="14">
    <source>
        <dbReference type="PROSITE" id="PS51480"/>
    </source>
</evidence>
<evidence type="ECO:0000256" key="7">
    <source>
        <dbReference type="ARBA" id="ARBA00022798"/>
    </source>
</evidence>
<dbReference type="Gene3D" id="1.25.40.340">
    <property type="match status" value="1"/>
</dbReference>
<accession>A0A067MTT8</accession>
<dbReference type="SUPFAM" id="SSF82549">
    <property type="entry name" value="DAK1/DegV-like"/>
    <property type="match status" value="1"/>
</dbReference>
<proteinExistence type="inferred from homology"/>
<dbReference type="PROSITE" id="PS51480">
    <property type="entry name" value="DHAL"/>
    <property type="match status" value="1"/>
</dbReference>
<dbReference type="SMART" id="SM01120">
    <property type="entry name" value="Dak2"/>
    <property type="match status" value="1"/>
</dbReference>
<dbReference type="FunFam" id="3.40.50.10440:FF:000001">
    <property type="entry name" value="Dihydroxyacetone kinase, DhaK subunit"/>
    <property type="match status" value="1"/>
</dbReference>
<feature type="domain" description="DhaL" evidence="14">
    <location>
        <begin position="394"/>
        <end position="607"/>
    </location>
</feature>
<dbReference type="FunFam" id="3.30.1180.20:FF:000001">
    <property type="entry name" value="Dihydroxyacetone kinase 1"/>
    <property type="match status" value="1"/>
</dbReference>
<evidence type="ECO:0000256" key="2">
    <source>
        <dbReference type="ARBA" id="ARBA00004778"/>
    </source>
</evidence>
<feature type="region of interest" description="Disordered" evidence="13">
    <location>
        <begin position="353"/>
        <end position="373"/>
    </location>
</feature>
<dbReference type="FunFam" id="1.25.40.340:FF:000001">
    <property type="entry name" value="Dihydroxyacetone kinase 1"/>
    <property type="match status" value="1"/>
</dbReference>
<dbReference type="InParanoid" id="A0A067MTT8"/>
<evidence type="ECO:0000313" key="17">
    <source>
        <dbReference type="Proteomes" id="UP000027195"/>
    </source>
</evidence>
<evidence type="ECO:0000259" key="15">
    <source>
        <dbReference type="PROSITE" id="PS51481"/>
    </source>
</evidence>
<dbReference type="InterPro" id="IPR012734">
    <property type="entry name" value="DhaK_ATP"/>
</dbReference>
<dbReference type="Pfam" id="PF02733">
    <property type="entry name" value="Dak1"/>
    <property type="match status" value="1"/>
</dbReference>
<sequence length="612" mass="63954">MPFHQKHLLNSPSTLVIDALEGVRRLNPQASLDSDQKVLYQTNPDRLRVALISGGGAGHEPAHSGFVGEGILTAAVSGNIFASPNAGQVRRAIDLVDGEKGTLIVVKNYTGDILQFGLAKEQYAAAHPEKAANVRFVIVGDDVSVGRSQGGLVGRRGLAGTVLVYKIAGALARRGASLDEVYNTAQLVASRIGTIGVGLEHCHVPGTKAGESHLKDDEIEIGMGTHSIHNEPGFSRLRPAPPLSELMPKLLKYITSTTDSDRSFVPFAHDGKDEVVLLVNNLGGVSTLEMGGVAGEAVKALENERIKVARMIVGTFMTSLNMPGFSLTLLLLPRDASSSDMLSLLDEPATTPGWTSFPTVPPQGASKPAASGETTSPVAILAQQAARLPAADPDQFHKAILSACDNIMAAESEITRMDQICGDGDCGLTLKAGASGVLAELYAGKITGEDVIGAVIKISEVVDKEMDGTSGALYSSALVDGDNARIFFSALAQGLHSAISSNPSPKATVKAWSEALKLALERLYTYTPARAPSRTLIDPLAAFIEALASSDAPSFAGAVRAASSAAEATKDLEAKAGRASYVEKEKLKGIPDPGAWGIKTLLEGLEKGSKGQ</sequence>
<dbReference type="Pfam" id="PF02734">
    <property type="entry name" value="Dak2"/>
    <property type="match status" value="1"/>
</dbReference>
<evidence type="ECO:0000256" key="3">
    <source>
        <dbReference type="ARBA" id="ARBA00008757"/>
    </source>
</evidence>
<dbReference type="FunCoup" id="A0A067MTT8">
    <property type="interactions" value="393"/>
</dbReference>
<feature type="binding site" evidence="12">
    <location>
        <position position="107"/>
    </location>
    <ligand>
        <name>substrate</name>
    </ligand>
</feature>
<dbReference type="InterPro" id="IPR004006">
    <property type="entry name" value="DhaK_dom"/>
</dbReference>
<evidence type="ECO:0000256" key="12">
    <source>
        <dbReference type="PIRSR" id="PIRSR612734-2"/>
    </source>
</evidence>
<dbReference type="STRING" id="930990.A0A067MTT8"/>
<dbReference type="InterPro" id="IPR036117">
    <property type="entry name" value="DhaL_dom_sf"/>
</dbReference>
<dbReference type="UniPathway" id="UPA00617">
    <property type="reaction ID" value="UER00669"/>
</dbReference>
<evidence type="ECO:0000256" key="4">
    <source>
        <dbReference type="ARBA" id="ARBA00022679"/>
    </source>
</evidence>
<dbReference type="PROSITE" id="PS51481">
    <property type="entry name" value="DHAK"/>
    <property type="match status" value="1"/>
</dbReference>
<dbReference type="Gene3D" id="3.40.50.10440">
    <property type="entry name" value="Dihydroxyacetone kinase, domain 1"/>
    <property type="match status" value="1"/>
</dbReference>
<comment type="pathway">
    <text evidence="2">Polyol metabolism; glycerol fermentation; glycerone phosphate from glycerol (oxidative route): step 2/2.</text>
</comment>
<feature type="binding site" evidence="12">
    <location>
        <position position="112"/>
    </location>
    <ligand>
        <name>substrate</name>
    </ligand>
</feature>
<evidence type="ECO:0008006" key="18">
    <source>
        <dbReference type="Google" id="ProtNLM"/>
    </source>
</evidence>